<keyword evidence="1" id="KW-1133">Transmembrane helix</keyword>
<evidence type="ECO:0000256" key="1">
    <source>
        <dbReference type="SAM" id="Phobius"/>
    </source>
</evidence>
<name>A0ABX0VQI7_9ENTR</name>
<feature type="transmembrane region" description="Helical" evidence="1">
    <location>
        <begin position="72"/>
        <end position="92"/>
    </location>
</feature>
<keyword evidence="1" id="KW-0472">Membrane</keyword>
<organism evidence="2 3">
    <name type="scientific">Cedecea colo</name>
    <dbReference type="NCBI Taxonomy" id="2552946"/>
    <lineage>
        <taxon>Bacteria</taxon>
        <taxon>Pseudomonadati</taxon>
        <taxon>Pseudomonadota</taxon>
        <taxon>Gammaproteobacteria</taxon>
        <taxon>Enterobacterales</taxon>
        <taxon>Enterobacteriaceae</taxon>
        <taxon>Cedecea</taxon>
    </lineage>
</organism>
<keyword evidence="1" id="KW-0812">Transmembrane</keyword>
<evidence type="ECO:0000313" key="2">
    <source>
        <dbReference type="EMBL" id="NIY49243.1"/>
    </source>
</evidence>
<evidence type="ECO:0000313" key="3">
    <source>
        <dbReference type="Proteomes" id="UP000697927"/>
    </source>
</evidence>
<keyword evidence="3" id="KW-1185">Reference proteome</keyword>
<proteinExistence type="predicted"/>
<reference evidence="2 3" key="1">
    <citation type="journal article" date="2020" name="Microorganisms">
        <title>Polyphasic Characterisation of Cedecea colo sp. nov., a New Enteric Bacterium Isolated from the Koala Hindgut.</title>
        <authorList>
            <person name="Boath J.M."/>
            <person name="Dakhal S."/>
            <person name="Van T.T.H."/>
            <person name="Moore R.J."/>
            <person name="Dekiwadia C."/>
            <person name="Macreadie I.G."/>
        </authorList>
    </citation>
    <scope>NUCLEOTIDE SEQUENCE [LARGE SCALE GENOMIC DNA]</scope>
    <source>
        <strain evidence="2 3">ZA</strain>
    </source>
</reference>
<dbReference type="Proteomes" id="UP000697927">
    <property type="component" value="Unassembled WGS sequence"/>
</dbReference>
<dbReference type="EMBL" id="SOYS01000009">
    <property type="protein sequence ID" value="NIY49243.1"/>
    <property type="molecule type" value="Genomic_DNA"/>
</dbReference>
<accession>A0ABX0VQI7</accession>
<sequence length="94" mass="10786">MLMKYIVFIKNDRSKAISKAMPKNSVTHSFVQEMKQKGFRRHFVEVEAENENQAIIKLNEHNEGYLHSLKELSTSAVICAVSVVIITLIYLFSV</sequence>
<protein>
    <submittedName>
        <fullName evidence="2">Uncharacterized protein</fullName>
    </submittedName>
</protein>
<comment type="caution">
    <text evidence="2">The sequence shown here is derived from an EMBL/GenBank/DDBJ whole genome shotgun (WGS) entry which is preliminary data.</text>
</comment>
<gene>
    <name evidence="2" type="ORF">E2L00_17455</name>
</gene>